<dbReference type="InterPro" id="IPR002213">
    <property type="entry name" value="UDP_glucos_trans"/>
</dbReference>
<reference evidence="3 4" key="1">
    <citation type="journal article" date="2018" name="PLoS Genet.">
        <title>Population sequencing reveals clonal diversity and ancestral inbreeding in the grapevine cultivar Chardonnay.</title>
        <authorList>
            <person name="Roach M.J."/>
            <person name="Johnson D.L."/>
            <person name="Bohlmann J."/>
            <person name="van Vuuren H.J."/>
            <person name="Jones S.J."/>
            <person name="Pretorius I.S."/>
            <person name="Schmidt S.A."/>
            <person name="Borneman A.R."/>
        </authorList>
    </citation>
    <scope>NUCLEOTIDE SEQUENCE [LARGE SCALE GENOMIC DNA]</scope>
    <source>
        <strain evidence="4">cv. Chardonnay</strain>
        <tissue evidence="3">Leaf</tissue>
    </source>
</reference>
<gene>
    <name evidence="3" type="primary">UGT74D1</name>
    <name evidence="3" type="ORF">CK203_047919</name>
</gene>
<protein>
    <submittedName>
        <fullName evidence="3">UDP-glycosyltransferase 74D1</fullName>
    </submittedName>
</protein>
<comment type="caution">
    <text evidence="3">The sequence shown here is derived from an EMBL/GenBank/DDBJ whole genome shotgun (WGS) entry which is preliminary data.</text>
</comment>
<dbReference type="SUPFAM" id="SSF53756">
    <property type="entry name" value="UDP-Glycosyltransferase/glycogen phosphorylase"/>
    <property type="match status" value="1"/>
</dbReference>
<evidence type="ECO:0000313" key="4">
    <source>
        <dbReference type="Proteomes" id="UP000288805"/>
    </source>
</evidence>
<comment type="similarity">
    <text evidence="1">Belongs to the UDP-glycosyltransferase family.</text>
</comment>
<name>A0A438GRA4_VITVI</name>
<dbReference type="Proteomes" id="UP000288805">
    <property type="component" value="Unassembled WGS sequence"/>
</dbReference>
<dbReference type="Gene3D" id="3.40.50.2000">
    <property type="entry name" value="Glycogen Phosphorylase B"/>
    <property type="match status" value="3"/>
</dbReference>
<dbReference type="Pfam" id="PF00201">
    <property type="entry name" value="UDPGT"/>
    <property type="match status" value="1"/>
</dbReference>
<evidence type="ECO:0000313" key="3">
    <source>
        <dbReference type="EMBL" id="RVW74727.1"/>
    </source>
</evidence>
<evidence type="ECO:0000256" key="1">
    <source>
        <dbReference type="ARBA" id="ARBA00009995"/>
    </source>
</evidence>
<evidence type="ECO:0000256" key="2">
    <source>
        <dbReference type="ARBA" id="ARBA00022679"/>
    </source>
</evidence>
<dbReference type="PANTHER" id="PTHR11926">
    <property type="entry name" value="GLUCOSYL/GLUCURONOSYL TRANSFERASES"/>
    <property type="match status" value="1"/>
</dbReference>
<dbReference type="GO" id="GO:0008194">
    <property type="term" value="F:UDP-glycosyltransferase activity"/>
    <property type="evidence" value="ECO:0007669"/>
    <property type="project" value="InterPro"/>
</dbReference>
<organism evidence="3 4">
    <name type="scientific">Vitis vinifera</name>
    <name type="common">Grape</name>
    <dbReference type="NCBI Taxonomy" id="29760"/>
    <lineage>
        <taxon>Eukaryota</taxon>
        <taxon>Viridiplantae</taxon>
        <taxon>Streptophyta</taxon>
        <taxon>Embryophyta</taxon>
        <taxon>Tracheophyta</taxon>
        <taxon>Spermatophyta</taxon>
        <taxon>Magnoliopsida</taxon>
        <taxon>eudicotyledons</taxon>
        <taxon>Gunneridae</taxon>
        <taxon>Pentapetalae</taxon>
        <taxon>rosids</taxon>
        <taxon>Vitales</taxon>
        <taxon>Vitaceae</taxon>
        <taxon>Viteae</taxon>
        <taxon>Vitis</taxon>
    </lineage>
</organism>
<keyword evidence="2 3" id="KW-0808">Transferase</keyword>
<dbReference type="AlphaFoldDB" id="A0A438GRA4"/>
<accession>A0A438GRA4</accession>
<dbReference type="EMBL" id="QGNW01000365">
    <property type="protein sequence ID" value="RVW74727.1"/>
    <property type="molecule type" value="Genomic_DNA"/>
</dbReference>
<dbReference type="CDD" id="cd03784">
    <property type="entry name" value="GT1_Gtf-like"/>
    <property type="match status" value="1"/>
</dbReference>
<proteinExistence type="inferred from homology"/>
<sequence>MYLQNEGAAGSEEIKARRQTHEMTLSWPFIVGRLGLSASATIEILTSVSGLVKEERRSFWRKMESEKRVSETHIMVLPFHAQGHINLMLQFSKRLASKGLKTPTRSIEDYLERFRILVTALMEKHNRSNHPAKLLIYDSVFPWAQDLDEHLGLDGVPFFTQSRDVSAIYCHFYQGVMKWMASQRPLIKTIGPTVPSMYLEQRLEDDKDYGLSLFQQNLGITGRRADGGTSMGLRRSNNHFMLLVRELEKKKLPDNFTEETSEKGLVGSWCCQLEVLAHKSVGRFMTHCGWNSTLEAMSLGVPMIAMPRFSDQTTNAKFVEDVWQVGVRVKAMKNGLLRERK</sequence>
<dbReference type="PANTHER" id="PTHR11926:SF1560">
    <property type="entry name" value="UDP-GLYCOSYLTRANSFERASE 74E1-RELATED"/>
    <property type="match status" value="1"/>
</dbReference>